<dbReference type="InterPro" id="IPR016454">
    <property type="entry name" value="Cysteine_dSase"/>
</dbReference>
<comment type="catalytic activity">
    <reaction evidence="9">
        <text>(sulfur carrier)-H + L-cysteine = (sulfur carrier)-SH + L-alanine</text>
        <dbReference type="Rhea" id="RHEA:43892"/>
        <dbReference type="Rhea" id="RHEA-COMP:14737"/>
        <dbReference type="Rhea" id="RHEA-COMP:14739"/>
        <dbReference type="ChEBI" id="CHEBI:29917"/>
        <dbReference type="ChEBI" id="CHEBI:35235"/>
        <dbReference type="ChEBI" id="CHEBI:57972"/>
        <dbReference type="ChEBI" id="CHEBI:64428"/>
        <dbReference type="EC" id="2.8.1.7"/>
    </reaction>
</comment>
<sequence length="421" mass="43389">MIYLDAAATAPPRREVLEAMWPYLTTEFGNPSSSHSAGESAARALTAARETAARVLGCRPGEIIFTSGGTEADNLAVKGLALAGMDRLARRDRPAQEGAGAAPHLVSTAVEHPAVLESLDYLQRRHGFSVTLLPVDGTGRVDPEAVSAALTPQTVLCSVMYSNNEVGTIQPVRKIAARCRAAGVTFHTDAVQAGGWLDLNVTRLGVDALSLSGHKLGTPKGIGLLYLRGAPALEPVMHGGGQERGRRSGTENVAGAVGMAAALALAAAERDDAARHTVTFRNKLIDAVLRDVPGALLTGHRSERLPGHASFCFPGTSGEAVLLELERAGVLCSSGSACAAGSDEPSAVLTAMGLDRATAQTAVRFTFTAALTEDDVDRAARAVAAAVEAVGGLAPAPACSGQGPTSQAPASNPRLMRQMVL</sequence>
<keyword evidence="7" id="KW-0408">Iron</keyword>
<comment type="similarity">
    <text evidence="2">Belongs to the class-V pyridoxal-phosphate-dependent aminotransferase family. NifS/IscS subfamily.</text>
</comment>
<evidence type="ECO:0000256" key="1">
    <source>
        <dbReference type="ARBA" id="ARBA00001933"/>
    </source>
</evidence>
<evidence type="ECO:0000256" key="10">
    <source>
        <dbReference type="RuleBase" id="RU004504"/>
    </source>
</evidence>
<dbReference type="EC" id="2.8.1.7" evidence="3"/>
<dbReference type="AlphaFoldDB" id="A0A975PDC3"/>
<dbReference type="PANTHER" id="PTHR11601:SF34">
    <property type="entry name" value="CYSTEINE DESULFURASE"/>
    <property type="match status" value="1"/>
</dbReference>
<dbReference type="GO" id="GO:0051536">
    <property type="term" value="F:iron-sulfur cluster binding"/>
    <property type="evidence" value="ECO:0007669"/>
    <property type="project" value="UniProtKB-KW"/>
</dbReference>
<keyword evidence="4" id="KW-0808">Transferase</keyword>
<dbReference type="InterPro" id="IPR015421">
    <property type="entry name" value="PyrdxlP-dep_Trfase_major"/>
</dbReference>
<dbReference type="GO" id="GO:0046872">
    <property type="term" value="F:metal ion binding"/>
    <property type="evidence" value="ECO:0007669"/>
    <property type="project" value="UniProtKB-KW"/>
</dbReference>
<dbReference type="SUPFAM" id="SSF53383">
    <property type="entry name" value="PLP-dependent transferases"/>
    <property type="match status" value="1"/>
</dbReference>
<evidence type="ECO:0000259" key="11">
    <source>
        <dbReference type="Pfam" id="PF00266"/>
    </source>
</evidence>
<dbReference type="InterPro" id="IPR015422">
    <property type="entry name" value="PyrdxlP-dep_Trfase_small"/>
</dbReference>
<keyword evidence="8" id="KW-0411">Iron-sulfur</keyword>
<dbReference type="InterPro" id="IPR015424">
    <property type="entry name" value="PyrdxlP-dep_Trfase"/>
</dbReference>
<dbReference type="FunFam" id="3.40.640.10:FF:000084">
    <property type="entry name" value="IscS-like cysteine desulfurase"/>
    <property type="match status" value="1"/>
</dbReference>
<name>A0A975PDC3_9MICC</name>
<evidence type="ECO:0000256" key="9">
    <source>
        <dbReference type="ARBA" id="ARBA00050776"/>
    </source>
</evidence>
<evidence type="ECO:0000256" key="6">
    <source>
        <dbReference type="ARBA" id="ARBA00022898"/>
    </source>
</evidence>
<keyword evidence="13" id="KW-1185">Reference proteome</keyword>
<dbReference type="PROSITE" id="PS00595">
    <property type="entry name" value="AA_TRANSFER_CLASS_5"/>
    <property type="match status" value="1"/>
</dbReference>
<protein>
    <recommendedName>
        <fullName evidence="3">cysteine desulfurase</fullName>
        <ecNumber evidence="3">2.8.1.7</ecNumber>
    </recommendedName>
</protein>
<keyword evidence="6" id="KW-0663">Pyridoxal phosphate</keyword>
<reference evidence="12" key="1">
    <citation type="submission" date="2021-06" db="EMBL/GenBank/DDBJ databases">
        <title>Novel species in genus Arthrobacter.</title>
        <authorList>
            <person name="Zhang G."/>
        </authorList>
    </citation>
    <scope>NUCLEOTIDE SEQUENCE</scope>
    <source>
        <strain evidence="12">Zg-ZUI122</strain>
    </source>
</reference>
<proteinExistence type="inferred from homology"/>
<dbReference type="KEGG" id="asun:KG104_12565"/>
<dbReference type="Gene3D" id="3.90.1150.10">
    <property type="entry name" value="Aspartate Aminotransferase, domain 1"/>
    <property type="match status" value="1"/>
</dbReference>
<dbReference type="InterPro" id="IPR020578">
    <property type="entry name" value="Aminotrans_V_PyrdxlP_BS"/>
</dbReference>
<evidence type="ECO:0000256" key="2">
    <source>
        <dbReference type="ARBA" id="ARBA00006490"/>
    </source>
</evidence>
<evidence type="ECO:0000256" key="8">
    <source>
        <dbReference type="ARBA" id="ARBA00023014"/>
    </source>
</evidence>
<dbReference type="Proteomes" id="UP000680588">
    <property type="component" value="Chromosome"/>
</dbReference>
<comment type="cofactor">
    <cofactor evidence="1 10">
        <name>pyridoxal 5'-phosphate</name>
        <dbReference type="ChEBI" id="CHEBI:597326"/>
    </cofactor>
</comment>
<dbReference type="RefSeq" id="WP_207348039.1">
    <property type="nucleotide sequence ID" value="NZ_CP076456.1"/>
</dbReference>
<keyword evidence="5" id="KW-0479">Metal-binding</keyword>
<feature type="domain" description="Aminotransferase class V" evidence="11">
    <location>
        <begin position="2"/>
        <end position="378"/>
    </location>
</feature>
<evidence type="ECO:0000256" key="4">
    <source>
        <dbReference type="ARBA" id="ARBA00022679"/>
    </source>
</evidence>
<dbReference type="Gene3D" id="3.40.640.10">
    <property type="entry name" value="Type I PLP-dependent aspartate aminotransferase-like (Major domain)"/>
    <property type="match status" value="1"/>
</dbReference>
<dbReference type="InterPro" id="IPR000192">
    <property type="entry name" value="Aminotrans_V_dom"/>
</dbReference>
<dbReference type="GO" id="GO:0031071">
    <property type="term" value="F:cysteine desulfurase activity"/>
    <property type="evidence" value="ECO:0007669"/>
    <property type="project" value="UniProtKB-EC"/>
</dbReference>
<evidence type="ECO:0000313" key="13">
    <source>
        <dbReference type="Proteomes" id="UP000680588"/>
    </source>
</evidence>
<accession>A0A975PDC3</accession>
<dbReference type="PIRSF" id="PIRSF005572">
    <property type="entry name" value="NifS"/>
    <property type="match status" value="1"/>
</dbReference>
<organism evidence="12 13">
    <name type="scientific">Arthrobacter sunyaminii</name>
    <dbReference type="NCBI Taxonomy" id="2816859"/>
    <lineage>
        <taxon>Bacteria</taxon>
        <taxon>Bacillati</taxon>
        <taxon>Actinomycetota</taxon>
        <taxon>Actinomycetes</taxon>
        <taxon>Micrococcales</taxon>
        <taxon>Micrococcaceae</taxon>
        <taxon>Arthrobacter</taxon>
    </lineage>
</organism>
<dbReference type="Gene3D" id="1.10.260.50">
    <property type="match status" value="1"/>
</dbReference>
<evidence type="ECO:0000256" key="5">
    <source>
        <dbReference type="ARBA" id="ARBA00022723"/>
    </source>
</evidence>
<dbReference type="PANTHER" id="PTHR11601">
    <property type="entry name" value="CYSTEINE DESULFURYLASE FAMILY MEMBER"/>
    <property type="match status" value="1"/>
</dbReference>
<evidence type="ECO:0000256" key="3">
    <source>
        <dbReference type="ARBA" id="ARBA00012239"/>
    </source>
</evidence>
<dbReference type="EMBL" id="CP076456">
    <property type="protein sequence ID" value="QWQ35316.1"/>
    <property type="molecule type" value="Genomic_DNA"/>
</dbReference>
<evidence type="ECO:0000256" key="7">
    <source>
        <dbReference type="ARBA" id="ARBA00023004"/>
    </source>
</evidence>
<dbReference type="Pfam" id="PF00266">
    <property type="entry name" value="Aminotran_5"/>
    <property type="match status" value="1"/>
</dbReference>
<evidence type="ECO:0000313" key="12">
    <source>
        <dbReference type="EMBL" id="QWQ35316.1"/>
    </source>
</evidence>
<gene>
    <name evidence="12" type="ORF">KG104_12565</name>
</gene>